<protein>
    <submittedName>
        <fullName evidence="1">Uncharacterized protein</fullName>
    </submittedName>
</protein>
<dbReference type="EMBL" id="FMYP01000044">
    <property type="protein sequence ID" value="SDC68337.1"/>
    <property type="molecule type" value="Genomic_DNA"/>
</dbReference>
<gene>
    <name evidence="1" type="ORF">SAMN05216323_10445</name>
</gene>
<proteinExistence type="predicted"/>
<dbReference type="STRING" id="1640674.SAMN05216323_10445"/>
<keyword evidence="2" id="KW-1185">Reference proteome</keyword>
<reference evidence="1 2" key="1">
    <citation type="submission" date="2016-09" db="EMBL/GenBank/DDBJ databases">
        <authorList>
            <person name="Capua I."/>
            <person name="De Benedictis P."/>
            <person name="Joannis T."/>
            <person name="Lombin L.H."/>
            <person name="Cattoli G."/>
        </authorList>
    </citation>
    <scope>NUCLEOTIDE SEQUENCE [LARGE SCALE GENOMIC DNA]</scope>
    <source>
        <strain evidence="1 2">A7P-90m</strain>
    </source>
</reference>
<name>A0A1G6NM22_9BACT</name>
<organism evidence="1 2">
    <name type="scientific">Williamwhitmania taraxaci</name>
    <dbReference type="NCBI Taxonomy" id="1640674"/>
    <lineage>
        <taxon>Bacteria</taxon>
        <taxon>Pseudomonadati</taxon>
        <taxon>Bacteroidota</taxon>
        <taxon>Bacteroidia</taxon>
        <taxon>Bacteroidales</taxon>
        <taxon>Williamwhitmaniaceae</taxon>
        <taxon>Williamwhitmania</taxon>
    </lineage>
</organism>
<evidence type="ECO:0000313" key="1">
    <source>
        <dbReference type="EMBL" id="SDC68337.1"/>
    </source>
</evidence>
<dbReference type="RefSeq" id="WP_092439146.1">
    <property type="nucleotide sequence ID" value="NZ_FMYP01000044.1"/>
</dbReference>
<dbReference type="Proteomes" id="UP000199452">
    <property type="component" value="Unassembled WGS sequence"/>
</dbReference>
<sequence length="185" mass="22092">MMKFPKLNIDTIFDVYDKDELLLKLRELKFFCFLRGRLNCYVTDGDEIVTHISFLDKLDLIQKLELLGVKIIWLSTSDQISYGKPWPENLNYPTPSHLFPDIAEPSKQIIFDEEVLIYISDNYFSIYISNSDRENWWKVNYNQIATAKKLEVKRIELELHKHVTLDGQKEYGRYINRYHYPGIFE</sequence>
<evidence type="ECO:0000313" key="2">
    <source>
        <dbReference type="Proteomes" id="UP000199452"/>
    </source>
</evidence>
<dbReference type="AlphaFoldDB" id="A0A1G6NM22"/>
<accession>A0A1G6NM22</accession>